<feature type="transmembrane region" description="Helical" evidence="3">
    <location>
        <begin position="70"/>
        <end position="87"/>
    </location>
</feature>
<dbReference type="InterPro" id="IPR028344">
    <property type="entry name" value="ParE1/4"/>
</dbReference>
<dbReference type="Pfam" id="PF05016">
    <property type="entry name" value="ParE_toxin"/>
    <property type="match status" value="1"/>
</dbReference>
<proteinExistence type="inferred from homology"/>
<dbReference type="PIRSF" id="PIRSF029218">
    <property type="entry name" value="ParE"/>
    <property type="match status" value="1"/>
</dbReference>
<dbReference type="InterPro" id="IPR035093">
    <property type="entry name" value="RelE/ParE_toxin_dom_sf"/>
</dbReference>
<dbReference type="RefSeq" id="WP_086503063.1">
    <property type="nucleotide sequence ID" value="NZ_MSSV01000025.1"/>
</dbReference>
<evidence type="ECO:0000256" key="3">
    <source>
        <dbReference type="SAM" id="Phobius"/>
    </source>
</evidence>
<dbReference type="Gene3D" id="3.30.2310.20">
    <property type="entry name" value="RelE-like"/>
    <property type="match status" value="1"/>
</dbReference>
<dbReference type="Proteomes" id="UP000249115">
    <property type="component" value="Unassembled WGS sequence"/>
</dbReference>
<evidence type="ECO:0000313" key="7">
    <source>
        <dbReference type="Proteomes" id="UP000321927"/>
    </source>
</evidence>
<sequence length="98" mass="11713">MGAYKISELWDEDIVHIYEYAIEKFGLNKAKKYIFGLHEFFESIAIQNFIGTDASKLIPELRRLTFKSHMIFYFTINYGAFIVRVLHQSMDYQRHLIK</sequence>
<comment type="caution">
    <text evidence="4">The sequence shown here is derived from an EMBL/GenBank/DDBJ whole genome shotgun (WGS) entry which is preliminary data.</text>
</comment>
<evidence type="ECO:0000313" key="4">
    <source>
        <dbReference type="EMBL" id="PZX50726.1"/>
    </source>
</evidence>
<dbReference type="AlphaFoldDB" id="A0A2W7QU75"/>
<protein>
    <recommendedName>
        <fullName evidence="2">Toxin</fullName>
    </recommendedName>
</protein>
<reference evidence="4 6" key="1">
    <citation type="submission" date="2018-06" db="EMBL/GenBank/DDBJ databases">
        <title>Genomic Encyclopedia of Archaeal and Bacterial Type Strains, Phase II (KMG-II): from individual species to whole genera.</title>
        <authorList>
            <person name="Goeker M."/>
        </authorList>
    </citation>
    <scope>NUCLEOTIDE SEQUENCE [LARGE SCALE GENOMIC DNA]</scope>
    <source>
        <strain evidence="4 6">DSM 22686</strain>
    </source>
</reference>
<organism evidence="4 6">
    <name type="scientific">Algoriphagus ratkowskyi</name>
    <dbReference type="NCBI Taxonomy" id="57028"/>
    <lineage>
        <taxon>Bacteria</taxon>
        <taxon>Pseudomonadati</taxon>
        <taxon>Bacteroidota</taxon>
        <taxon>Cytophagia</taxon>
        <taxon>Cytophagales</taxon>
        <taxon>Cyclobacteriaceae</taxon>
        <taxon>Algoriphagus</taxon>
    </lineage>
</organism>
<dbReference type="EMBL" id="QKZU01000021">
    <property type="protein sequence ID" value="PZX50726.1"/>
    <property type="molecule type" value="Genomic_DNA"/>
</dbReference>
<evidence type="ECO:0000313" key="5">
    <source>
        <dbReference type="EMBL" id="TXD75786.1"/>
    </source>
</evidence>
<reference evidence="5 7" key="2">
    <citation type="submission" date="2019-08" db="EMBL/GenBank/DDBJ databases">
        <title>Genome of Algoriphagus ratkowskyi IC026.</title>
        <authorList>
            <person name="Bowman J.P."/>
        </authorList>
    </citation>
    <scope>NUCLEOTIDE SEQUENCE [LARGE SCALE GENOMIC DNA]</scope>
    <source>
        <strain evidence="5 7">IC026</strain>
    </source>
</reference>
<evidence type="ECO:0000256" key="2">
    <source>
        <dbReference type="PIRNR" id="PIRNR029218"/>
    </source>
</evidence>
<keyword evidence="1" id="KW-1277">Toxin-antitoxin system</keyword>
<keyword evidence="3" id="KW-0472">Membrane</keyword>
<keyword evidence="3" id="KW-1133">Transmembrane helix</keyword>
<dbReference type="OrthoDB" id="7173315at2"/>
<keyword evidence="3" id="KW-0812">Transmembrane</keyword>
<evidence type="ECO:0000256" key="1">
    <source>
        <dbReference type="ARBA" id="ARBA00022649"/>
    </source>
</evidence>
<dbReference type="InterPro" id="IPR007712">
    <property type="entry name" value="RelE/ParE_toxin"/>
</dbReference>
<name>A0A2W7QU75_9BACT</name>
<evidence type="ECO:0000313" key="6">
    <source>
        <dbReference type="Proteomes" id="UP000249115"/>
    </source>
</evidence>
<gene>
    <name evidence="5" type="ORF">ESW18_19080</name>
    <name evidence="4" type="ORF">LV84_03918</name>
</gene>
<dbReference type="Proteomes" id="UP000321927">
    <property type="component" value="Unassembled WGS sequence"/>
</dbReference>
<accession>A0A2W7QU75</accession>
<comment type="similarity">
    <text evidence="2">Belongs to the RelE toxin family.</text>
</comment>
<dbReference type="EMBL" id="VORV01000019">
    <property type="protein sequence ID" value="TXD75786.1"/>
    <property type="molecule type" value="Genomic_DNA"/>
</dbReference>
<keyword evidence="7" id="KW-1185">Reference proteome</keyword>